<sequence>MQELLLLLESVLNGKLINLKTSQISHNIVGLFVPKNDN</sequence>
<evidence type="ECO:0000313" key="1">
    <source>
        <dbReference type="EMBL" id="CCQ56073.1"/>
    </source>
</evidence>
<dbReference type="EMBL" id="CAQL01000539">
    <property type="protein sequence ID" value="CCQ56073.1"/>
    <property type="molecule type" value="Genomic_DNA"/>
</dbReference>
<dbReference type="AlphaFoldDB" id="T2IST5"/>
<reference evidence="1 2" key="1">
    <citation type="submission" date="2013-01" db="EMBL/GenBank/DDBJ databases">
        <authorList>
            <person name="Bench S."/>
        </authorList>
    </citation>
    <scope>NUCLEOTIDE SEQUENCE [LARGE SCALE GENOMIC DNA]</scope>
    <source>
        <strain evidence="1 2">WH 0005</strain>
    </source>
</reference>
<name>T2IST5_CROWT</name>
<evidence type="ECO:0000313" key="2">
    <source>
        <dbReference type="Proteomes" id="UP000017981"/>
    </source>
</evidence>
<gene>
    <name evidence="1" type="ORF">CWATWH0005_5119</name>
</gene>
<reference evidence="1 2" key="2">
    <citation type="submission" date="2013-09" db="EMBL/GenBank/DDBJ databases">
        <title>Whole genome comparison of six Crocosphaera watsonii strains with differing phenotypes.</title>
        <authorList>
            <person name="Bench S.R."/>
            <person name="Heller P."/>
            <person name="Frank I."/>
            <person name="Arciniega M."/>
            <person name="Shilova I.N."/>
            <person name="Zehr J.P."/>
        </authorList>
    </citation>
    <scope>NUCLEOTIDE SEQUENCE [LARGE SCALE GENOMIC DNA]</scope>
    <source>
        <strain evidence="1 2">WH 0005</strain>
    </source>
</reference>
<accession>T2IST5</accession>
<proteinExistence type="predicted"/>
<protein>
    <submittedName>
        <fullName evidence="1">Uncharacterized protein</fullName>
    </submittedName>
</protein>
<organism evidence="1 2">
    <name type="scientific">Crocosphaera watsonii WH 0005</name>
    <dbReference type="NCBI Taxonomy" id="423472"/>
    <lineage>
        <taxon>Bacteria</taxon>
        <taxon>Bacillati</taxon>
        <taxon>Cyanobacteriota</taxon>
        <taxon>Cyanophyceae</taxon>
        <taxon>Oscillatoriophycideae</taxon>
        <taxon>Chroococcales</taxon>
        <taxon>Aphanothecaceae</taxon>
        <taxon>Crocosphaera</taxon>
    </lineage>
</organism>
<dbReference type="Proteomes" id="UP000017981">
    <property type="component" value="Unassembled WGS sequence"/>
</dbReference>
<comment type="caution">
    <text evidence="1">The sequence shown here is derived from an EMBL/GenBank/DDBJ whole genome shotgun (WGS) entry which is preliminary data.</text>
</comment>